<gene>
    <name evidence="2" type="ORF">METZ01_LOCUS301844</name>
</gene>
<dbReference type="EMBL" id="UINC01094068">
    <property type="protein sequence ID" value="SVC48990.1"/>
    <property type="molecule type" value="Genomic_DNA"/>
</dbReference>
<evidence type="ECO:0008006" key="3">
    <source>
        <dbReference type="Google" id="ProtNLM"/>
    </source>
</evidence>
<sequence length="202" mass="22162">MKNIPDNSAPYPSKFCDLCGTELNNQTYKYCPSCGNAIIDYSISATQSFINAASHGRNEPWRYLVGILLALIIWQLIGPLPFLGACGALSKVEILGFNCDLSHMSITGPSLVPGFSLTMLTFIIGLIGLKWTIKWIHKRGLLQVLTGRSQFDLNRFFFSSIVVFAFSFLSLLAGLTIGDSDVLGGQITRNSVGIDWIFLSIT</sequence>
<keyword evidence="1" id="KW-0472">Membrane</keyword>
<feature type="non-terminal residue" evidence="2">
    <location>
        <position position="202"/>
    </location>
</feature>
<organism evidence="2">
    <name type="scientific">marine metagenome</name>
    <dbReference type="NCBI Taxonomy" id="408172"/>
    <lineage>
        <taxon>unclassified sequences</taxon>
        <taxon>metagenomes</taxon>
        <taxon>ecological metagenomes</taxon>
    </lineage>
</organism>
<reference evidence="2" key="1">
    <citation type="submission" date="2018-05" db="EMBL/GenBank/DDBJ databases">
        <authorList>
            <person name="Lanie J.A."/>
            <person name="Ng W.-L."/>
            <person name="Kazmierczak K.M."/>
            <person name="Andrzejewski T.M."/>
            <person name="Davidsen T.M."/>
            <person name="Wayne K.J."/>
            <person name="Tettelin H."/>
            <person name="Glass J.I."/>
            <person name="Rusch D."/>
            <person name="Podicherti R."/>
            <person name="Tsui H.-C.T."/>
            <person name="Winkler M.E."/>
        </authorList>
    </citation>
    <scope>NUCLEOTIDE SEQUENCE</scope>
</reference>
<keyword evidence="1" id="KW-1133">Transmembrane helix</keyword>
<evidence type="ECO:0000313" key="2">
    <source>
        <dbReference type="EMBL" id="SVC48990.1"/>
    </source>
</evidence>
<feature type="transmembrane region" description="Helical" evidence="1">
    <location>
        <begin position="63"/>
        <end position="90"/>
    </location>
</feature>
<feature type="transmembrane region" description="Helical" evidence="1">
    <location>
        <begin position="110"/>
        <end position="129"/>
    </location>
</feature>
<protein>
    <recommendedName>
        <fullName evidence="3">Zinc-ribbon domain-containing protein</fullName>
    </recommendedName>
</protein>
<proteinExistence type="predicted"/>
<evidence type="ECO:0000256" key="1">
    <source>
        <dbReference type="SAM" id="Phobius"/>
    </source>
</evidence>
<dbReference type="AlphaFoldDB" id="A0A382MK12"/>
<keyword evidence="1" id="KW-0812">Transmembrane</keyword>
<name>A0A382MK12_9ZZZZ</name>
<accession>A0A382MK12</accession>
<feature type="transmembrane region" description="Helical" evidence="1">
    <location>
        <begin position="156"/>
        <end position="177"/>
    </location>
</feature>